<dbReference type="OrthoDB" id="118550at2759"/>
<evidence type="ECO:0000313" key="5">
    <source>
        <dbReference type="EMBL" id="CAA3015831.1"/>
    </source>
</evidence>
<proteinExistence type="predicted"/>
<evidence type="ECO:0000256" key="1">
    <source>
        <dbReference type="ARBA" id="ARBA00023015"/>
    </source>
</evidence>
<keyword evidence="3" id="KW-0539">Nucleus</keyword>
<comment type="caution">
    <text evidence="5">The sequence shown here is derived from an EMBL/GenBank/DDBJ whole genome shotgun (WGS) entry which is preliminary data.</text>
</comment>
<evidence type="ECO:0000256" key="3">
    <source>
        <dbReference type="ARBA" id="ARBA00023242"/>
    </source>
</evidence>
<name>A0A8S0UF51_OLEEU</name>
<reference evidence="5 6" key="1">
    <citation type="submission" date="2019-12" db="EMBL/GenBank/DDBJ databases">
        <authorList>
            <person name="Alioto T."/>
            <person name="Alioto T."/>
            <person name="Gomez Garrido J."/>
        </authorList>
    </citation>
    <scope>NUCLEOTIDE SEQUENCE [LARGE SCALE GENOMIC DNA]</scope>
</reference>
<keyword evidence="1" id="KW-0805">Transcription regulation</keyword>
<evidence type="ECO:0000256" key="2">
    <source>
        <dbReference type="ARBA" id="ARBA00023163"/>
    </source>
</evidence>
<dbReference type="PANTHER" id="PTHR43952">
    <property type="entry name" value="MYB FAMILY TRANSCRIPTION FACTOR-RELATED"/>
    <property type="match status" value="1"/>
</dbReference>
<dbReference type="Gramene" id="OE9A053289T1">
    <property type="protein sequence ID" value="OE9A053289C1"/>
    <property type="gene ID" value="OE9A053289"/>
</dbReference>
<accession>A0A8S0UF51</accession>
<protein>
    <submittedName>
        <fullName evidence="5">Transcription factor DIVARICATA-like</fullName>
    </submittedName>
</protein>
<dbReference type="AlphaFoldDB" id="A0A8S0UF51"/>
<evidence type="ECO:0000313" key="6">
    <source>
        <dbReference type="Proteomes" id="UP000594638"/>
    </source>
</evidence>
<gene>
    <name evidence="5" type="ORF">OLEA9_A053289</name>
</gene>
<dbReference type="EMBL" id="CACTIH010007573">
    <property type="protein sequence ID" value="CAA3015831.1"/>
    <property type="molecule type" value="Genomic_DNA"/>
</dbReference>
<organism evidence="5 6">
    <name type="scientific">Olea europaea subsp. europaea</name>
    <dbReference type="NCBI Taxonomy" id="158383"/>
    <lineage>
        <taxon>Eukaryota</taxon>
        <taxon>Viridiplantae</taxon>
        <taxon>Streptophyta</taxon>
        <taxon>Embryophyta</taxon>
        <taxon>Tracheophyta</taxon>
        <taxon>Spermatophyta</taxon>
        <taxon>Magnoliopsida</taxon>
        <taxon>eudicotyledons</taxon>
        <taxon>Gunneridae</taxon>
        <taxon>Pentapetalae</taxon>
        <taxon>asterids</taxon>
        <taxon>lamiids</taxon>
        <taxon>Lamiales</taxon>
        <taxon>Oleaceae</taxon>
        <taxon>Oleeae</taxon>
        <taxon>Olea</taxon>
    </lineage>
</organism>
<sequence length="125" mass="14523">MEQRRREIFSKCHCNALDRGLHRDKWDKISSMVLSKCIEELKHHYQLLVEDVNTIEAGHVPLLDYIVERTSSSTKDRHQGLRHDSTMVKRVKEDPGQTKSAAKGSRGQKKSIGYFCLAWTSLERR</sequence>
<keyword evidence="6" id="KW-1185">Reference proteome</keyword>
<feature type="region of interest" description="Disordered" evidence="4">
    <location>
        <begin position="71"/>
        <end position="109"/>
    </location>
</feature>
<dbReference type="PANTHER" id="PTHR43952:SF13">
    <property type="entry name" value="OS05G0567600 PROTEIN"/>
    <property type="match status" value="1"/>
</dbReference>
<evidence type="ECO:0000256" key="4">
    <source>
        <dbReference type="SAM" id="MobiDB-lite"/>
    </source>
</evidence>
<dbReference type="GO" id="GO:0003700">
    <property type="term" value="F:DNA-binding transcription factor activity"/>
    <property type="evidence" value="ECO:0007669"/>
    <property type="project" value="InterPro"/>
</dbReference>
<dbReference type="Proteomes" id="UP000594638">
    <property type="component" value="Unassembled WGS sequence"/>
</dbReference>
<feature type="compositionally biased region" description="Basic and acidic residues" evidence="4">
    <location>
        <begin position="74"/>
        <end position="96"/>
    </location>
</feature>
<dbReference type="InterPro" id="IPR044636">
    <property type="entry name" value="RADIALIS-like"/>
</dbReference>
<dbReference type="Gene3D" id="1.10.10.60">
    <property type="entry name" value="Homeodomain-like"/>
    <property type="match status" value="1"/>
</dbReference>
<keyword evidence="2" id="KW-0804">Transcription</keyword>